<gene>
    <name evidence="1" type="ORF">DW848_14175</name>
</gene>
<name>A0A413ZXI3_9FIRM</name>
<dbReference type="AlphaFoldDB" id="A0A413ZXI3"/>
<reference evidence="1 2" key="1">
    <citation type="submission" date="2018-08" db="EMBL/GenBank/DDBJ databases">
        <title>A genome reference for cultivated species of the human gut microbiota.</title>
        <authorList>
            <person name="Zou Y."/>
            <person name="Xue W."/>
            <person name="Luo G."/>
        </authorList>
    </citation>
    <scope>NUCLEOTIDE SEQUENCE [LARGE SCALE GENOMIC DNA]</scope>
    <source>
        <strain evidence="1 2">AM36-3AA</strain>
    </source>
</reference>
<proteinExistence type="predicted"/>
<protein>
    <recommendedName>
        <fullName evidence="3">MarR family transcriptional regulator</fullName>
    </recommendedName>
</protein>
<dbReference type="RefSeq" id="WP_117918515.1">
    <property type="nucleotide sequence ID" value="NZ_QRUL01000003.1"/>
</dbReference>
<evidence type="ECO:0000313" key="2">
    <source>
        <dbReference type="Proteomes" id="UP000286104"/>
    </source>
</evidence>
<accession>A0A413ZXI3</accession>
<dbReference type="Proteomes" id="UP000286104">
    <property type="component" value="Unassembled WGS sequence"/>
</dbReference>
<evidence type="ECO:0008006" key="3">
    <source>
        <dbReference type="Google" id="ProtNLM"/>
    </source>
</evidence>
<sequence length="98" mass="11045">MRKQITGNEEIKLYSWMAQEGLKGNALVVYAIVYDAGEYSGGYRYLADFTGMEINSLIRLVGSMVKQGYLKKEVEEINNTKIPHLRAVRRGGDNGKNN</sequence>
<evidence type="ECO:0000313" key="1">
    <source>
        <dbReference type="EMBL" id="RHC36326.1"/>
    </source>
</evidence>
<comment type="caution">
    <text evidence="1">The sequence shown here is derived from an EMBL/GenBank/DDBJ whole genome shotgun (WGS) entry which is preliminary data.</text>
</comment>
<organism evidence="1 2">
    <name type="scientific">Agathobacter rectalis</name>
    <dbReference type="NCBI Taxonomy" id="39491"/>
    <lineage>
        <taxon>Bacteria</taxon>
        <taxon>Bacillati</taxon>
        <taxon>Bacillota</taxon>
        <taxon>Clostridia</taxon>
        <taxon>Lachnospirales</taxon>
        <taxon>Lachnospiraceae</taxon>
        <taxon>Agathobacter</taxon>
    </lineage>
</organism>
<dbReference type="EMBL" id="QSHU01000025">
    <property type="protein sequence ID" value="RHC36326.1"/>
    <property type="molecule type" value="Genomic_DNA"/>
</dbReference>